<reference evidence="1 2" key="1">
    <citation type="journal article" date="2012" name="J. Bacteriol.">
        <title>Genome Sequence of Strain IMCC14465, Isolated from the East Sea, Belonging to the PS1 Clade of Alphaproteobacteria.</title>
        <authorList>
            <person name="Yang S.J."/>
            <person name="Kang I."/>
            <person name="Cho J.C."/>
        </authorList>
    </citation>
    <scope>NUCLEOTIDE SEQUENCE [LARGE SCALE GENOMIC DNA]</scope>
    <source>
        <strain evidence="1 2">IMCC14465</strain>
    </source>
</reference>
<name>J9DXK5_9PROT</name>
<comment type="caution">
    <text evidence="1">The sequence shown here is derived from an EMBL/GenBank/DDBJ whole genome shotgun (WGS) entry which is preliminary data.</text>
</comment>
<protein>
    <submittedName>
        <fullName evidence="1">Uncharacterized protein</fullName>
    </submittedName>
</protein>
<dbReference type="AlphaFoldDB" id="J9DXK5"/>
<evidence type="ECO:0000313" key="2">
    <source>
        <dbReference type="Proteomes" id="UP000004836"/>
    </source>
</evidence>
<organism evidence="1 2">
    <name type="scientific">alpha proteobacterium IMCC14465</name>
    <dbReference type="NCBI Taxonomy" id="1220535"/>
    <lineage>
        <taxon>Bacteria</taxon>
        <taxon>Pseudomonadati</taxon>
        <taxon>Pseudomonadota</taxon>
        <taxon>Alphaproteobacteria</taxon>
        <taxon>PS1 clade</taxon>
    </lineage>
</organism>
<accession>J9DXK5</accession>
<dbReference type="Proteomes" id="UP000004836">
    <property type="component" value="Unassembled WGS sequence"/>
</dbReference>
<gene>
    <name evidence="1" type="ORF">IMCC14465_18340</name>
</gene>
<sequence>MISVSFEAEIEIIIAAIRLRANILNEHQKLWDKAKEHERQVANPVAV</sequence>
<dbReference type="EMBL" id="ALYF01000012">
    <property type="protein sequence ID" value="EJW20409.1"/>
    <property type="molecule type" value="Genomic_DNA"/>
</dbReference>
<evidence type="ECO:0000313" key="1">
    <source>
        <dbReference type="EMBL" id="EJW20409.1"/>
    </source>
</evidence>
<proteinExistence type="predicted"/>
<keyword evidence="2" id="KW-1185">Reference proteome</keyword>